<reference evidence="3" key="2">
    <citation type="journal article" date="2024" name="Plant">
        <title>Genomic evolution and insights into agronomic trait innovations of Sesamum species.</title>
        <authorList>
            <person name="Miao H."/>
            <person name="Wang L."/>
            <person name="Qu L."/>
            <person name="Liu H."/>
            <person name="Sun Y."/>
            <person name="Le M."/>
            <person name="Wang Q."/>
            <person name="Wei S."/>
            <person name="Zheng Y."/>
            <person name="Lin W."/>
            <person name="Duan Y."/>
            <person name="Cao H."/>
            <person name="Xiong S."/>
            <person name="Wang X."/>
            <person name="Wei L."/>
            <person name="Li C."/>
            <person name="Ma Q."/>
            <person name="Ju M."/>
            <person name="Zhao R."/>
            <person name="Li G."/>
            <person name="Mu C."/>
            <person name="Tian Q."/>
            <person name="Mei H."/>
            <person name="Zhang T."/>
            <person name="Gao T."/>
            <person name="Zhang H."/>
        </authorList>
    </citation>
    <scope>NUCLEOTIDE SEQUENCE</scope>
    <source>
        <strain evidence="3">3651</strain>
    </source>
</reference>
<dbReference type="Proteomes" id="UP001293254">
    <property type="component" value="Unassembled WGS sequence"/>
</dbReference>
<dbReference type="PANTHER" id="PTHR12917">
    <property type="entry name" value="ASPARTYL PROTEASE DDI-RELATED"/>
    <property type="match status" value="1"/>
</dbReference>
<proteinExistence type="predicted"/>
<dbReference type="EMBL" id="JACGWO010000008">
    <property type="protein sequence ID" value="KAK4421846.1"/>
    <property type="molecule type" value="Genomic_DNA"/>
</dbReference>
<accession>A0AAE1Y239</accession>
<reference evidence="3" key="1">
    <citation type="submission" date="2020-06" db="EMBL/GenBank/DDBJ databases">
        <authorList>
            <person name="Li T."/>
            <person name="Hu X."/>
            <person name="Zhang T."/>
            <person name="Song X."/>
            <person name="Zhang H."/>
            <person name="Dai N."/>
            <person name="Sheng W."/>
            <person name="Hou X."/>
            <person name="Wei L."/>
        </authorList>
    </citation>
    <scope>NUCLEOTIDE SEQUENCE</scope>
    <source>
        <strain evidence="3">3651</strain>
        <tissue evidence="3">Leaf</tissue>
    </source>
</reference>
<evidence type="ECO:0000313" key="4">
    <source>
        <dbReference type="Proteomes" id="UP001293254"/>
    </source>
</evidence>
<evidence type="ECO:0000256" key="1">
    <source>
        <dbReference type="SAM" id="Coils"/>
    </source>
</evidence>
<keyword evidence="1" id="KW-0175">Coiled coil</keyword>
<feature type="region of interest" description="Disordered" evidence="2">
    <location>
        <begin position="181"/>
        <end position="217"/>
    </location>
</feature>
<dbReference type="Pfam" id="PF13975">
    <property type="entry name" value="gag-asp_proteas"/>
    <property type="match status" value="1"/>
</dbReference>
<gene>
    <name evidence="3" type="ORF">Salat_2135200</name>
</gene>
<dbReference type="PANTHER" id="PTHR12917:SF18">
    <property type="entry name" value="DNA DAMAGE-INDUCIBLE PROTEIN 1-LIKE"/>
    <property type="match status" value="1"/>
</dbReference>
<dbReference type="CDD" id="cd00303">
    <property type="entry name" value="retropepsin_like"/>
    <property type="match status" value="1"/>
</dbReference>
<name>A0AAE1Y239_9LAMI</name>
<sequence length="606" mass="67440">MKSPPRFSFVQDIRITAGRPHSHSNELVTVDMGELLFAAPSGQPSPFQVPISKSTLAIPRIGFASEFTPLRRLESWGFLLQSTQQLQRIDPCGSTFFLLIVRICHQGIQLSSLGTLPHSMVDTLHIRVDSLQRAVDAMLSAIEDRVVSIVEDVDILNDTVNMKLVALSDEVNLIKRAVGKEDDRVPQSKGKSSKTGRDGKFKKKKKEVTVSGNKDSIQPTFDKSKKGCYLCNSDHRMRDFPKWGKLNALVADTNNEEEEGGSTRVNPLQLLSALKEKPLPKHKGLMYVRVQLNGKEVMAMVDTGVTHNFVADREIQMLGRSLTQHSSRLEAVNSEAKPIRGIASVDLEVGTWKGKCSLMAVPLDDFDVILGMDFLLLVKATYKTGGKCPAAYRFARTKQELLDEAKDSLAKAQRQMKKYADMEKRQVEFSVGGQVLLKLTPQIWKKISAKVVHKGLISKYDGPFEKFHTDPLDTSRLQAQRAPPMIRREFQKKVRQMPLGRMEWTCGSVRDSCTSAGPRCRHGAVLFGQTAWLDRLVETLAEMLVETLVETLAETLVKTLVETLAETLAETLVELAEGCWLRVPSGAWLWCARASLPRTSCGLNAG</sequence>
<dbReference type="InterPro" id="IPR021109">
    <property type="entry name" value="Peptidase_aspartic_dom_sf"/>
</dbReference>
<dbReference type="Gene3D" id="2.40.70.10">
    <property type="entry name" value="Acid Proteases"/>
    <property type="match status" value="1"/>
</dbReference>
<evidence type="ECO:0000256" key="2">
    <source>
        <dbReference type="SAM" id="MobiDB-lite"/>
    </source>
</evidence>
<dbReference type="AlphaFoldDB" id="A0AAE1Y239"/>
<comment type="caution">
    <text evidence="3">The sequence shown here is derived from an EMBL/GenBank/DDBJ whole genome shotgun (WGS) entry which is preliminary data.</text>
</comment>
<organism evidence="3 4">
    <name type="scientific">Sesamum alatum</name>
    <dbReference type="NCBI Taxonomy" id="300844"/>
    <lineage>
        <taxon>Eukaryota</taxon>
        <taxon>Viridiplantae</taxon>
        <taxon>Streptophyta</taxon>
        <taxon>Embryophyta</taxon>
        <taxon>Tracheophyta</taxon>
        <taxon>Spermatophyta</taxon>
        <taxon>Magnoliopsida</taxon>
        <taxon>eudicotyledons</taxon>
        <taxon>Gunneridae</taxon>
        <taxon>Pentapetalae</taxon>
        <taxon>asterids</taxon>
        <taxon>lamiids</taxon>
        <taxon>Lamiales</taxon>
        <taxon>Pedaliaceae</taxon>
        <taxon>Sesamum</taxon>
    </lineage>
</organism>
<keyword evidence="4" id="KW-1185">Reference proteome</keyword>
<feature type="coiled-coil region" evidence="1">
    <location>
        <begin position="395"/>
        <end position="422"/>
    </location>
</feature>
<dbReference type="SUPFAM" id="SSF50630">
    <property type="entry name" value="Acid proteases"/>
    <property type="match status" value="1"/>
</dbReference>
<protein>
    <submittedName>
        <fullName evidence="3">Uncharacterized protein</fullName>
    </submittedName>
</protein>
<evidence type="ECO:0000313" key="3">
    <source>
        <dbReference type="EMBL" id="KAK4421846.1"/>
    </source>
</evidence>